<accession>A0A412K7M2</accession>
<dbReference type="EMBL" id="QRVT01000003">
    <property type="protein sequence ID" value="RGS64609.1"/>
    <property type="molecule type" value="Genomic_DNA"/>
</dbReference>
<feature type="region of interest" description="Disordered" evidence="1">
    <location>
        <begin position="240"/>
        <end position="259"/>
    </location>
</feature>
<dbReference type="AlphaFoldDB" id="A0A412K7M2"/>
<proteinExistence type="predicted"/>
<organism evidence="2 3">
    <name type="scientific">Bifidobacterium adolescentis</name>
    <dbReference type="NCBI Taxonomy" id="1680"/>
    <lineage>
        <taxon>Bacteria</taxon>
        <taxon>Bacillati</taxon>
        <taxon>Actinomycetota</taxon>
        <taxon>Actinomycetes</taxon>
        <taxon>Bifidobacteriales</taxon>
        <taxon>Bifidobacteriaceae</taxon>
        <taxon>Bifidobacterium</taxon>
    </lineage>
</organism>
<name>A0A412K7M2_BIFAD</name>
<reference evidence="2 3" key="1">
    <citation type="submission" date="2018-08" db="EMBL/GenBank/DDBJ databases">
        <title>A genome reference for cultivated species of the human gut microbiota.</title>
        <authorList>
            <person name="Zou Y."/>
            <person name="Xue W."/>
            <person name="Luo G."/>
        </authorList>
    </citation>
    <scope>NUCLEOTIDE SEQUENCE [LARGE SCALE GENOMIC DNA]</scope>
    <source>
        <strain evidence="2 3">AF21-27</strain>
    </source>
</reference>
<comment type="caution">
    <text evidence="2">The sequence shown here is derived from an EMBL/GenBank/DDBJ whole genome shotgun (WGS) entry which is preliminary data.</text>
</comment>
<evidence type="ECO:0000313" key="3">
    <source>
        <dbReference type="Proteomes" id="UP000285462"/>
    </source>
</evidence>
<evidence type="ECO:0000313" key="2">
    <source>
        <dbReference type="EMBL" id="RGS64609.1"/>
    </source>
</evidence>
<dbReference type="RefSeq" id="WP_117759949.1">
    <property type="nucleotide sequence ID" value="NZ_CP024959.1"/>
</dbReference>
<sequence>MPEEQVDWRETIDCLLDRAKRPFVPIDKTFVQMPRGSARREGPLATFVKNGDLRGLKAYLLIVASASSADESGEWYTTLPLQAWARAFGCFERASGQSAKTAAGKIFARLEERGLIKRTHDGGKRDVRVRLLAQDGSGEDYRRPTTGFLRLSHEFWKSRIDERISLPALAMLLVILGERQPCELPSERMPEWYGWSADTAERGFRELEALGIIDKHSSSKKTPLSPTGFTRVNEYSVLPPYDKSSLERARRNRKGDKHE</sequence>
<dbReference type="Proteomes" id="UP000285462">
    <property type="component" value="Unassembled WGS sequence"/>
</dbReference>
<gene>
    <name evidence="2" type="ORF">DWX79_06085</name>
</gene>
<feature type="compositionally biased region" description="Basic residues" evidence="1">
    <location>
        <begin position="250"/>
        <end position="259"/>
    </location>
</feature>
<evidence type="ECO:0000256" key="1">
    <source>
        <dbReference type="SAM" id="MobiDB-lite"/>
    </source>
</evidence>
<protein>
    <submittedName>
        <fullName evidence="2">Uncharacterized protein</fullName>
    </submittedName>
</protein>